<sequence>MDLDRHVLPDKVFNALAQGGGGTEAVGHLLSAQYSKRLLLLRGLRSAVGTEAVKRSYAMLARIQQHDPRAVGAVIRYPTMTAWARRAILNGPDDHGDVLELASLVAAAAVRAGFPGEFQVTAVNGMVMLPSLGRAAAPGDDGPAVVRVEEGGAVVTAGRTSVRIPADPCDDAPGWQGLRRLTAEHQGVGVRFLLDDIDPDRVPGAEVAPTRLSPEEVAQWRATLRAAWELLVRHHWTAAQEIADTITVLTPLAGPKDGVSSATPYQALGSVGLSIPPDPQLFAVTLAHEAQHTKLTALLDMVALTRPDGGRRFYAPWRDDPRPIAGLLQGVYAHLGIAGFWRRQRVHEAGAAALRAHTEFARWRDAAASAAQVIAGSGLLTQAGEQFVAATSRTLNDWSREPVPDDARSAAGQAADDHLSAWRRRNGEPGSVPGPQV</sequence>
<dbReference type="NCBIfam" id="TIGR04267">
    <property type="entry name" value="mod_HExxH"/>
    <property type="match status" value="1"/>
</dbReference>
<evidence type="ECO:0000313" key="3">
    <source>
        <dbReference type="Proteomes" id="UP001139648"/>
    </source>
</evidence>
<protein>
    <submittedName>
        <fullName evidence="2">HEXXH motif-containing protein</fullName>
    </submittedName>
</protein>
<organism evidence="2 3">
    <name type="scientific">Nonomuraea thailandensis</name>
    <dbReference type="NCBI Taxonomy" id="1188745"/>
    <lineage>
        <taxon>Bacteria</taxon>
        <taxon>Bacillati</taxon>
        <taxon>Actinomycetota</taxon>
        <taxon>Actinomycetes</taxon>
        <taxon>Streptosporangiales</taxon>
        <taxon>Streptosporangiaceae</taxon>
        <taxon>Nonomuraea</taxon>
    </lineage>
</organism>
<keyword evidence="3" id="KW-1185">Reference proteome</keyword>
<proteinExistence type="predicted"/>
<dbReference type="InterPro" id="IPR026337">
    <property type="entry name" value="AKG_HExxH"/>
</dbReference>
<dbReference type="AlphaFoldDB" id="A0A9X2K7L9"/>
<comment type="caution">
    <text evidence="2">The sequence shown here is derived from an EMBL/GenBank/DDBJ whole genome shotgun (WGS) entry which is preliminary data.</text>
</comment>
<feature type="region of interest" description="Disordered" evidence="1">
    <location>
        <begin position="398"/>
        <end position="437"/>
    </location>
</feature>
<dbReference type="RefSeq" id="WP_253753488.1">
    <property type="nucleotide sequence ID" value="NZ_BAABKA010000021.1"/>
</dbReference>
<accession>A0A9X2K7L9</accession>
<name>A0A9X2K7L9_9ACTN</name>
<dbReference type="Proteomes" id="UP001139648">
    <property type="component" value="Unassembled WGS sequence"/>
</dbReference>
<reference evidence="2" key="1">
    <citation type="submission" date="2022-06" db="EMBL/GenBank/DDBJ databases">
        <title>Sequencing the genomes of 1000 actinobacteria strains.</title>
        <authorList>
            <person name="Klenk H.-P."/>
        </authorList>
    </citation>
    <scope>NUCLEOTIDE SEQUENCE</scope>
    <source>
        <strain evidence="2">DSM 46694</strain>
    </source>
</reference>
<evidence type="ECO:0000256" key="1">
    <source>
        <dbReference type="SAM" id="MobiDB-lite"/>
    </source>
</evidence>
<feature type="compositionally biased region" description="Basic and acidic residues" evidence="1">
    <location>
        <begin position="398"/>
        <end position="408"/>
    </location>
</feature>
<dbReference type="EMBL" id="JAMZEB010000002">
    <property type="protein sequence ID" value="MCP2362589.1"/>
    <property type="molecule type" value="Genomic_DNA"/>
</dbReference>
<evidence type="ECO:0000313" key="2">
    <source>
        <dbReference type="EMBL" id="MCP2362589.1"/>
    </source>
</evidence>
<gene>
    <name evidence="2" type="ORF">HD597_009609</name>
</gene>